<dbReference type="EMBL" id="UINC01159921">
    <property type="protein sequence ID" value="SVD58275.1"/>
    <property type="molecule type" value="Genomic_DNA"/>
</dbReference>
<feature type="region of interest" description="Disordered" evidence="1">
    <location>
        <begin position="1"/>
        <end position="24"/>
    </location>
</feature>
<organism evidence="2">
    <name type="scientific">marine metagenome</name>
    <dbReference type="NCBI Taxonomy" id="408172"/>
    <lineage>
        <taxon>unclassified sequences</taxon>
        <taxon>metagenomes</taxon>
        <taxon>ecological metagenomes</taxon>
    </lineage>
</organism>
<protein>
    <submittedName>
        <fullName evidence="2">Uncharacterized protein</fullName>
    </submittedName>
</protein>
<accession>A0A382WIX5</accession>
<evidence type="ECO:0000313" key="2">
    <source>
        <dbReference type="EMBL" id="SVD58275.1"/>
    </source>
</evidence>
<gene>
    <name evidence="2" type="ORF">METZ01_LOCUS411129</name>
</gene>
<dbReference type="AlphaFoldDB" id="A0A382WIX5"/>
<reference evidence="2" key="1">
    <citation type="submission" date="2018-05" db="EMBL/GenBank/DDBJ databases">
        <authorList>
            <person name="Lanie J.A."/>
            <person name="Ng W.-L."/>
            <person name="Kazmierczak K.M."/>
            <person name="Andrzejewski T.M."/>
            <person name="Davidsen T.M."/>
            <person name="Wayne K.J."/>
            <person name="Tettelin H."/>
            <person name="Glass J.I."/>
            <person name="Rusch D."/>
            <person name="Podicherti R."/>
            <person name="Tsui H.-C.T."/>
            <person name="Winkler M.E."/>
        </authorList>
    </citation>
    <scope>NUCLEOTIDE SEQUENCE</scope>
</reference>
<sequence length="24" mass="2880">MTKIYIPIRPNKSTSEINEEEEEE</sequence>
<proteinExistence type="predicted"/>
<evidence type="ECO:0000256" key="1">
    <source>
        <dbReference type="SAM" id="MobiDB-lite"/>
    </source>
</evidence>
<name>A0A382WIX5_9ZZZZ</name>